<protein>
    <submittedName>
        <fullName evidence="1">Uncharacterized protein</fullName>
    </submittedName>
</protein>
<dbReference type="AlphaFoldDB" id="E2BVY5"/>
<name>E2BVY5_HARSA</name>
<gene>
    <name evidence="1" type="ORF">EAI_05940</name>
</gene>
<keyword evidence="2" id="KW-1185">Reference proteome</keyword>
<dbReference type="OrthoDB" id="6376425at2759"/>
<sequence length="72" mass="8367">MSPQPGNNGDIGDKRMDLMEPSCDELRAMWRYTKRQSRAVAKSNAYPLYPDSRLLNIWPKHPDRTKAGTIYR</sequence>
<dbReference type="OMA" id="DLMEPSC"/>
<dbReference type="InParanoid" id="E2BVY5"/>
<organism evidence="2">
    <name type="scientific">Harpegnathos saltator</name>
    <name type="common">Jerdon's jumping ant</name>
    <dbReference type="NCBI Taxonomy" id="610380"/>
    <lineage>
        <taxon>Eukaryota</taxon>
        <taxon>Metazoa</taxon>
        <taxon>Ecdysozoa</taxon>
        <taxon>Arthropoda</taxon>
        <taxon>Hexapoda</taxon>
        <taxon>Insecta</taxon>
        <taxon>Pterygota</taxon>
        <taxon>Neoptera</taxon>
        <taxon>Endopterygota</taxon>
        <taxon>Hymenoptera</taxon>
        <taxon>Apocrita</taxon>
        <taxon>Aculeata</taxon>
        <taxon>Formicoidea</taxon>
        <taxon>Formicidae</taxon>
        <taxon>Ponerinae</taxon>
        <taxon>Ponerini</taxon>
        <taxon>Harpegnathos</taxon>
    </lineage>
</organism>
<evidence type="ECO:0000313" key="2">
    <source>
        <dbReference type="Proteomes" id="UP000008237"/>
    </source>
</evidence>
<dbReference type="Proteomes" id="UP000008237">
    <property type="component" value="Unassembled WGS sequence"/>
</dbReference>
<dbReference type="EMBL" id="GL451079">
    <property type="protein sequence ID" value="EFN80133.1"/>
    <property type="molecule type" value="Genomic_DNA"/>
</dbReference>
<evidence type="ECO:0000313" key="1">
    <source>
        <dbReference type="EMBL" id="EFN80133.1"/>
    </source>
</evidence>
<feature type="non-terminal residue" evidence="1">
    <location>
        <position position="72"/>
    </location>
</feature>
<reference evidence="1 2" key="1">
    <citation type="journal article" date="2010" name="Science">
        <title>Genomic comparison of the ants Camponotus floridanus and Harpegnathos saltator.</title>
        <authorList>
            <person name="Bonasio R."/>
            <person name="Zhang G."/>
            <person name="Ye C."/>
            <person name="Mutti N.S."/>
            <person name="Fang X."/>
            <person name="Qin N."/>
            <person name="Donahue G."/>
            <person name="Yang P."/>
            <person name="Li Q."/>
            <person name="Li C."/>
            <person name="Zhang P."/>
            <person name="Huang Z."/>
            <person name="Berger S.L."/>
            <person name="Reinberg D."/>
            <person name="Wang J."/>
            <person name="Liebig J."/>
        </authorList>
    </citation>
    <scope>NUCLEOTIDE SEQUENCE [LARGE SCALE GENOMIC DNA]</scope>
    <source>
        <strain evidence="1 2">R22 G/1</strain>
    </source>
</reference>
<accession>E2BVY5</accession>
<proteinExistence type="predicted"/>